<dbReference type="RefSeq" id="XP_012945519.1">
    <property type="nucleotide sequence ID" value="XM_013090065.2"/>
</dbReference>
<evidence type="ECO:0000313" key="3">
    <source>
        <dbReference type="Proteomes" id="UP000694888"/>
    </source>
</evidence>
<gene>
    <name evidence="4" type="primary">LOC101848858</name>
</gene>
<dbReference type="InterPro" id="IPR012291">
    <property type="entry name" value="CBM2_carb-bd_dom_sf"/>
</dbReference>
<dbReference type="SUPFAM" id="SSF49384">
    <property type="entry name" value="Carbohydrate-binding domain"/>
    <property type="match status" value="1"/>
</dbReference>
<dbReference type="InterPro" id="IPR008965">
    <property type="entry name" value="CBM2/CBM3_carb-bd_dom_sf"/>
</dbReference>
<accession>A0ABM1ADC3</accession>
<feature type="signal peptide" evidence="2">
    <location>
        <begin position="1"/>
        <end position="18"/>
    </location>
</feature>
<reference evidence="4" key="1">
    <citation type="submission" date="2025-08" db="UniProtKB">
        <authorList>
            <consortium name="RefSeq"/>
        </authorList>
    </citation>
    <scope>IDENTIFICATION</scope>
</reference>
<dbReference type="GeneID" id="101848858"/>
<feature type="chain" id="PRO_5045861352" evidence="2">
    <location>
        <begin position="19"/>
        <end position="244"/>
    </location>
</feature>
<protein>
    <submittedName>
        <fullName evidence="4">Uncharacterized protein LOC101848858</fullName>
    </submittedName>
</protein>
<evidence type="ECO:0000256" key="2">
    <source>
        <dbReference type="SAM" id="SignalP"/>
    </source>
</evidence>
<evidence type="ECO:0000313" key="4">
    <source>
        <dbReference type="RefSeq" id="XP_012945519.1"/>
    </source>
</evidence>
<keyword evidence="3" id="KW-1185">Reference proteome</keyword>
<keyword evidence="2" id="KW-0732">Signal</keyword>
<proteinExistence type="predicted"/>
<sequence>MRCFVALAVLALAATALANINVPIKNHWNGGFQGEACFIVNVTVHTWAIHLMFDREIQSLDAYVADVSRKLNGGKEYVLTSKSFNQDQHHGDRLCVQFTGHAHGDVVPKVTAKMDKQPQGGSGPSVTASPTRAPVTARPGHTLPPTSAPATVALPTGHGIRAQLQVGTSWDSRFEGQFDFKVTQDIIGWVVKINFNKEVDAMDVSSDFVAHGSLASHCKPFVEIVGKKPVGRQLTLNEMRIFFH</sequence>
<feature type="region of interest" description="Disordered" evidence="1">
    <location>
        <begin position="113"/>
        <end position="146"/>
    </location>
</feature>
<name>A0ABM1ADC3_APLCA</name>
<dbReference type="Proteomes" id="UP000694888">
    <property type="component" value="Unplaced"/>
</dbReference>
<organism evidence="3 4">
    <name type="scientific">Aplysia californica</name>
    <name type="common">California sea hare</name>
    <dbReference type="NCBI Taxonomy" id="6500"/>
    <lineage>
        <taxon>Eukaryota</taxon>
        <taxon>Metazoa</taxon>
        <taxon>Spiralia</taxon>
        <taxon>Lophotrochozoa</taxon>
        <taxon>Mollusca</taxon>
        <taxon>Gastropoda</taxon>
        <taxon>Heterobranchia</taxon>
        <taxon>Euthyneura</taxon>
        <taxon>Tectipleura</taxon>
        <taxon>Aplysiida</taxon>
        <taxon>Aplysioidea</taxon>
        <taxon>Aplysiidae</taxon>
        <taxon>Aplysia</taxon>
    </lineage>
</organism>
<dbReference type="Gene3D" id="2.60.40.290">
    <property type="match status" value="1"/>
</dbReference>
<evidence type="ECO:0000256" key="1">
    <source>
        <dbReference type="SAM" id="MobiDB-lite"/>
    </source>
</evidence>